<comment type="caution">
    <text evidence="1">The sequence shown here is derived from an EMBL/GenBank/DDBJ whole genome shotgun (WGS) entry which is preliminary data.</text>
</comment>
<accession>X1Q5T0</accession>
<name>X1Q5T0_9ZZZZ</name>
<evidence type="ECO:0000313" key="1">
    <source>
        <dbReference type="EMBL" id="GAI50096.1"/>
    </source>
</evidence>
<protein>
    <submittedName>
        <fullName evidence="1">Uncharacterized protein</fullName>
    </submittedName>
</protein>
<dbReference type="EMBL" id="BARV01042694">
    <property type="protein sequence ID" value="GAI50096.1"/>
    <property type="molecule type" value="Genomic_DNA"/>
</dbReference>
<sequence length="31" mass="3701">INLRDKEENVSSYIDEYTSDLEKKKNSIKKI</sequence>
<reference evidence="1" key="1">
    <citation type="journal article" date="2014" name="Front. Microbiol.">
        <title>High frequency of phylogenetically diverse reductive dehalogenase-homologous genes in deep subseafloor sedimentary metagenomes.</title>
        <authorList>
            <person name="Kawai M."/>
            <person name="Futagami T."/>
            <person name="Toyoda A."/>
            <person name="Takaki Y."/>
            <person name="Nishi S."/>
            <person name="Hori S."/>
            <person name="Arai W."/>
            <person name="Tsubouchi T."/>
            <person name="Morono Y."/>
            <person name="Uchiyama I."/>
            <person name="Ito T."/>
            <person name="Fujiyama A."/>
            <person name="Inagaki F."/>
            <person name="Takami H."/>
        </authorList>
    </citation>
    <scope>NUCLEOTIDE SEQUENCE</scope>
    <source>
        <strain evidence="1">Expedition CK06-06</strain>
    </source>
</reference>
<feature type="non-terminal residue" evidence="1">
    <location>
        <position position="1"/>
    </location>
</feature>
<proteinExistence type="predicted"/>
<dbReference type="AlphaFoldDB" id="X1Q5T0"/>
<organism evidence="1">
    <name type="scientific">marine sediment metagenome</name>
    <dbReference type="NCBI Taxonomy" id="412755"/>
    <lineage>
        <taxon>unclassified sequences</taxon>
        <taxon>metagenomes</taxon>
        <taxon>ecological metagenomes</taxon>
    </lineage>
</organism>
<gene>
    <name evidence="1" type="ORF">S06H3_64091</name>
</gene>